<organism evidence="2 3">
    <name type="scientific">Salegentibacter agarivorans</name>
    <dbReference type="NCBI Taxonomy" id="345907"/>
    <lineage>
        <taxon>Bacteria</taxon>
        <taxon>Pseudomonadati</taxon>
        <taxon>Bacteroidota</taxon>
        <taxon>Flavobacteriia</taxon>
        <taxon>Flavobacteriales</taxon>
        <taxon>Flavobacteriaceae</taxon>
        <taxon>Salegentibacter</taxon>
    </lineage>
</organism>
<keyword evidence="3" id="KW-1185">Reference proteome</keyword>
<evidence type="ECO:0000256" key="1">
    <source>
        <dbReference type="SAM" id="SignalP"/>
    </source>
</evidence>
<name>A0A1I2LN22_9FLAO</name>
<protein>
    <recommendedName>
        <fullName evidence="4">Ig-like domain-containing protein</fullName>
    </recommendedName>
</protein>
<proteinExistence type="predicted"/>
<feature type="chain" id="PRO_5011790296" description="Ig-like domain-containing protein" evidence="1">
    <location>
        <begin position="30"/>
        <end position="863"/>
    </location>
</feature>
<evidence type="ECO:0008006" key="4">
    <source>
        <dbReference type="Google" id="ProtNLM"/>
    </source>
</evidence>
<keyword evidence="1" id="KW-0732">Signal</keyword>
<feature type="signal peptide" evidence="1">
    <location>
        <begin position="1"/>
        <end position="29"/>
    </location>
</feature>
<dbReference type="RefSeq" id="WP_143083634.1">
    <property type="nucleotide sequence ID" value="NZ_FOOH01000009.1"/>
</dbReference>
<accession>A0A1I2LN22</accession>
<dbReference type="EMBL" id="FOOH01000009">
    <property type="protein sequence ID" value="SFF78817.1"/>
    <property type="molecule type" value="Genomic_DNA"/>
</dbReference>
<evidence type="ECO:0000313" key="2">
    <source>
        <dbReference type="EMBL" id="SFF78817.1"/>
    </source>
</evidence>
<gene>
    <name evidence="2" type="ORF">SAMN04488033_1091</name>
</gene>
<dbReference type="AlphaFoldDB" id="A0A1I2LN22"/>
<evidence type="ECO:0000313" key="3">
    <source>
        <dbReference type="Proteomes" id="UP000199116"/>
    </source>
</evidence>
<dbReference type="Proteomes" id="UP000199116">
    <property type="component" value="Unassembled WGS sequence"/>
</dbReference>
<reference evidence="3" key="1">
    <citation type="submission" date="2016-10" db="EMBL/GenBank/DDBJ databases">
        <authorList>
            <person name="Varghese N."/>
            <person name="Submissions S."/>
        </authorList>
    </citation>
    <scope>NUCLEOTIDE SEQUENCE [LARGE SCALE GENOMIC DNA]</scope>
    <source>
        <strain evidence="3">DSM 23515</strain>
    </source>
</reference>
<sequence>MQNFTFGRKGTNWFLFAFVLLIGTLPSFGQDDCPDPDNFSFSETQTVCFTQTVSELNTDGYPVYQTDDNANDTQAIPQDELLVDGETYFVGGESGQCERIAITVTVESELLPENRITNDRSSGFTFSNCTPTNFDEGDLSDLFIVDDENNYRIAVYTTEEGSDEFTGELVAGNSYYIAQVPISTIEPGNCPSQRVAFGYDPNQIEAPATETSQTLCEGATVADLEAEGTYNNTQAIRWYRSRNATSPLAAGTELISGQVYYVGQVVNDAGRITPPCETPTVDRAAVAVTLEDFDAGEDASTTLCLSEVEERLEDETPEQLFLSLVAGRDLPTNVSFLPSIQSIASDYSDEPIDTFTTQATFTTEAGCEDTVELSITVEESFEAGDSNLGNILCRSEIGEVDETEVRNYLNSLLSGDADEDGKFSPLPSEIADDLNNTSDEITFDIIYTIGEGTSCEDTANLGVTVLEGADFELVPVTDLCNDDIPALVNEIPEDVEALFLENFGENIPEGDFEEGDIQAVINQYNQNNIDTFTATFIANVENGCSEEIELTRTVIEGETANAGNLVYNEDVCTSDQPIDLTSLTEADSFEGTVGGTFSGEGVSNNVFDPSTVEPDTYTITYRVDESLNCVSGSEETTFTIDVIQGPDAGNDIEDSICVSELESLLADFDPLNPEATLTQLFQRFEWDGEIDGEFSPNVNILGAQLLSYYGDPDRDPELSLNGTYTVGNEADECDTDESTFAITIFDGELIDAGQPNSTEICNITIENGRFPSISSVRNYYLDLLDEGVSRNGTFEPTINEIVNWYNNEAEIGIFSTTYTVGSGECQDSVELSVEVLAPEQAIVEVNDENPIICITENEFNLNT</sequence>
<feature type="non-terminal residue" evidence="2">
    <location>
        <position position="863"/>
    </location>
</feature>